<sequence length="276" mass="32164">MNKEIKDSFLEGILEASKDFAKDKIKENVPSLIQNGTLQIGTEILGGAMVDTIPVVGRILTNYYTKKQLHNTEVLLSELSKRVEEIEENLSSKTDGEKVALNDLMGYVYEKAIQTIQDEKISYMLDGYINLTKIENVSADITYIYYDTLDQLTILDLSVLKFFFKKQVYFENIDGYDNYKELMKDFGIEDHQFQAVEKNLYRMSLLDDGGEDDTDKYFKNCMKQMNDNFKLLNSYASKGDARLLRNIKEVKPYRTREHLRISQFGRDFVRFFVKIQ</sequence>
<evidence type="ECO:0000313" key="2">
    <source>
        <dbReference type="EMBL" id="KSU05876.1"/>
    </source>
</evidence>
<dbReference type="RefSeq" id="WP_058210432.1">
    <property type="nucleotide sequence ID" value="NZ_LKLP01000117.1"/>
</dbReference>
<evidence type="ECO:0000256" key="1">
    <source>
        <dbReference type="SAM" id="Coils"/>
    </source>
</evidence>
<feature type="coiled-coil region" evidence="1">
    <location>
        <begin position="69"/>
        <end position="96"/>
    </location>
</feature>
<dbReference type="EMBL" id="LKLP01000117">
    <property type="protein sequence ID" value="KSU05876.1"/>
    <property type="molecule type" value="Genomic_DNA"/>
</dbReference>
<organism evidence="2 3">
    <name type="scientific">Lactococcus lactis subsp. lactis</name>
    <name type="common">Streptococcus lactis</name>
    <dbReference type="NCBI Taxonomy" id="1360"/>
    <lineage>
        <taxon>Bacteria</taxon>
        <taxon>Bacillati</taxon>
        <taxon>Bacillota</taxon>
        <taxon>Bacilli</taxon>
        <taxon>Lactobacillales</taxon>
        <taxon>Streptococcaceae</taxon>
        <taxon>Lactococcus</taxon>
    </lineage>
</organism>
<accession>A0A0V8CX39</accession>
<dbReference type="AlphaFoldDB" id="A0A0V8CX39"/>
<keyword evidence="1" id="KW-0175">Coiled coil</keyword>
<gene>
    <name evidence="2" type="ORF">LMG8520_2327</name>
</gene>
<comment type="caution">
    <text evidence="2">The sequence shown here is derived from an EMBL/GenBank/DDBJ whole genome shotgun (WGS) entry which is preliminary data.</text>
</comment>
<reference evidence="3" key="1">
    <citation type="submission" date="2015-10" db="EMBL/GenBank/DDBJ databases">
        <title>Draft Genome Sequences of 11 Lactococcus lactis subspecies cremoris strains.</title>
        <authorList>
            <person name="Wels M."/>
            <person name="Backus L."/>
            <person name="Boekhorst J."/>
            <person name="Dijkstra A."/>
            <person name="Beerthuizen M."/>
            <person name="Kelly W."/>
            <person name="Siezen R."/>
            <person name="Bachmann H."/>
            <person name="Van Hijum S."/>
        </authorList>
    </citation>
    <scope>NUCLEOTIDE SEQUENCE [LARGE SCALE GENOMIC DNA]</scope>
    <source>
        <strain evidence="3">LMG8520</strain>
    </source>
</reference>
<dbReference type="PATRIC" id="fig|1360.106.peg.1454"/>
<name>A0A0V8CX39_LACLL</name>
<proteinExistence type="predicted"/>
<protein>
    <submittedName>
        <fullName evidence="2">Phage protein</fullName>
    </submittedName>
</protein>
<dbReference type="Proteomes" id="UP000054230">
    <property type="component" value="Unassembled WGS sequence"/>
</dbReference>
<evidence type="ECO:0000313" key="3">
    <source>
        <dbReference type="Proteomes" id="UP000054230"/>
    </source>
</evidence>